<evidence type="ECO:0000256" key="2">
    <source>
        <dbReference type="ARBA" id="ARBA00022527"/>
    </source>
</evidence>
<organism evidence="8 9">
    <name type="scientific">Haemaphysalis longicornis</name>
    <name type="common">Bush tick</name>
    <dbReference type="NCBI Taxonomy" id="44386"/>
    <lineage>
        <taxon>Eukaryota</taxon>
        <taxon>Metazoa</taxon>
        <taxon>Ecdysozoa</taxon>
        <taxon>Arthropoda</taxon>
        <taxon>Chelicerata</taxon>
        <taxon>Arachnida</taxon>
        <taxon>Acari</taxon>
        <taxon>Parasitiformes</taxon>
        <taxon>Ixodida</taxon>
        <taxon>Ixodoidea</taxon>
        <taxon>Ixodidae</taxon>
        <taxon>Haemaphysalinae</taxon>
        <taxon>Haemaphysalis</taxon>
    </lineage>
</organism>
<evidence type="ECO:0000256" key="3">
    <source>
        <dbReference type="ARBA" id="ARBA00022679"/>
    </source>
</evidence>
<comment type="similarity">
    <text evidence="1">Belongs to the protein kinase superfamily. CAMK Ser/Thr protein kinase family.</text>
</comment>
<dbReference type="AlphaFoldDB" id="A0A9J6GF28"/>
<dbReference type="VEuPathDB" id="VectorBase:HLOH_058259"/>
<dbReference type="Proteomes" id="UP000821853">
    <property type="component" value="Chromosome 4"/>
</dbReference>
<protein>
    <recommendedName>
        <fullName evidence="7">Protein kinase domain-containing protein</fullName>
    </recommendedName>
</protein>
<dbReference type="SUPFAM" id="SSF56112">
    <property type="entry name" value="Protein kinase-like (PK-like)"/>
    <property type="match status" value="1"/>
</dbReference>
<name>A0A9J6GF28_HAELO</name>
<dbReference type="PANTHER" id="PTHR24349">
    <property type="entry name" value="SERINE/THREONINE-PROTEIN KINASE"/>
    <property type="match status" value="1"/>
</dbReference>
<dbReference type="Gene3D" id="1.10.510.10">
    <property type="entry name" value="Transferase(Phosphotransferase) domain 1"/>
    <property type="match status" value="1"/>
</dbReference>
<proteinExistence type="inferred from homology"/>
<evidence type="ECO:0000256" key="1">
    <source>
        <dbReference type="ARBA" id="ARBA00006692"/>
    </source>
</evidence>
<dbReference type="InterPro" id="IPR050205">
    <property type="entry name" value="CDPK_Ser/Thr_kinases"/>
</dbReference>
<keyword evidence="6" id="KW-0067">ATP-binding</keyword>
<dbReference type="OrthoDB" id="5794026at2759"/>
<dbReference type="GO" id="GO:0004674">
    <property type="term" value="F:protein serine/threonine kinase activity"/>
    <property type="evidence" value="ECO:0007669"/>
    <property type="project" value="UniProtKB-KW"/>
</dbReference>
<keyword evidence="3" id="KW-0808">Transferase</keyword>
<gene>
    <name evidence="8" type="ORF">HPB48_016246</name>
</gene>
<dbReference type="EMBL" id="JABSTR010000006">
    <property type="protein sequence ID" value="KAH9374002.1"/>
    <property type="molecule type" value="Genomic_DNA"/>
</dbReference>
<accession>A0A9J6GF28</accession>
<sequence length="197" mass="21608">MSPEDLPSILSVEEKEMLLAASNSTDFYSLTGDTLGEGAYAWVQTCMCLFEKGLGERGEIPSLMFDKLRGGPLLRHIEQPVQFAEYEASRVARGVAEALRFLHSKGIAHRDLKPENILYPGTDQVWRVKISDLNLGFGVVLPSGNQKTPPTTPELQAPAGSAEFMAPNVTHVGGANQTQKHFSQVEDHGLFLEPLCR</sequence>
<evidence type="ECO:0000313" key="8">
    <source>
        <dbReference type="EMBL" id="KAH9374002.1"/>
    </source>
</evidence>
<dbReference type="InterPro" id="IPR011009">
    <property type="entry name" value="Kinase-like_dom_sf"/>
</dbReference>
<keyword evidence="9" id="KW-1185">Reference proteome</keyword>
<reference evidence="8 9" key="1">
    <citation type="journal article" date="2020" name="Cell">
        <title>Large-Scale Comparative Analyses of Tick Genomes Elucidate Their Genetic Diversity and Vector Capacities.</title>
        <authorList>
            <consortium name="Tick Genome and Microbiome Consortium (TIGMIC)"/>
            <person name="Jia N."/>
            <person name="Wang J."/>
            <person name="Shi W."/>
            <person name="Du L."/>
            <person name="Sun Y."/>
            <person name="Zhan W."/>
            <person name="Jiang J.F."/>
            <person name="Wang Q."/>
            <person name="Zhang B."/>
            <person name="Ji P."/>
            <person name="Bell-Sakyi L."/>
            <person name="Cui X.M."/>
            <person name="Yuan T.T."/>
            <person name="Jiang B.G."/>
            <person name="Yang W.F."/>
            <person name="Lam T.T."/>
            <person name="Chang Q.C."/>
            <person name="Ding S.J."/>
            <person name="Wang X.J."/>
            <person name="Zhu J.G."/>
            <person name="Ruan X.D."/>
            <person name="Zhao L."/>
            <person name="Wei J.T."/>
            <person name="Ye R.Z."/>
            <person name="Que T.C."/>
            <person name="Du C.H."/>
            <person name="Zhou Y.H."/>
            <person name="Cheng J.X."/>
            <person name="Dai P.F."/>
            <person name="Guo W.B."/>
            <person name="Han X.H."/>
            <person name="Huang E.J."/>
            <person name="Li L.F."/>
            <person name="Wei W."/>
            <person name="Gao Y.C."/>
            <person name="Liu J.Z."/>
            <person name="Shao H.Z."/>
            <person name="Wang X."/>
            <person name="Wang C.C."/>
            <person name="Yang T.C."/>
            <person name="Huo Q.B."/>
            <person name="Li W."/>
            <person name="Chen H.Y."/>
            <person name="Chen S.E."/>
            <person name="Zhou L.G."/>
            <person name="Ni X.B."/>
            <person name="Tian J.H."/>
            <person name="Sheng Y."/>
            <person name="Liu T."/>
            <person name="Pan Y.S."/>
            <person name="Xia L.Y."/>
            <person name="Li J."/>
            <person name="Zhao F."/>
            <person name="Cao W.C."/>
        </authorList>
    </citation>
    <scope>NUCLEOTIDE SEQUENCE [LARGE SCALE GENOMIC DNA]</scope>
    <source>
        <strain evidence="8">HaeL-2018</strain>
    </source>
</reference>
<dbReference type="PROSITE" id="PS00108">
    <property type="entry name" value="PROTEIN_KINASE_ST"/>
    <property type="match status" value="1"/>
</dbReference>
<evidence type="ECO:0000256" key="4">
    <source>
        <dbReference type="ARBA" id="ARBA00022741"/>
    </source>
</evidence>
<feature type="domain" description="Protein kinase" evidence="7">
    <location>
        <begin position="1"/>
        <end position="197"/>
    </location>
</feature>
<comment type="caution">
    <text evidence="8">The sequence shown here is derived from an EMBL/GenBank/DDBJ whole genome shotgun (WGS) entry which is preliminary data.</text>
</comment>
<evidence type="ECO:0000313" key="9">
    <source>
        <dbReference type="Proteomes" id="UP000821853"/>
    </source>
</evidence>
<dbReference type="Pfam" id="PF00069">
    <property type="entry name" value="Pkinase"/>
    <property type="match status" value="1"/>
</dbReference>
<keyword evidence="5" id="KW-0418">Kinase</keyword>
<keyword evidence="4" id="KW-0547">Nucleotide-binding</keyword>
<dbReference type="InterPro" id="IPR000719">
    <property type="entry name" value="Prot_kinase_dom"/>
</dbReference>
<dbReference type="PROSITE" id="PS50011">
    <property type="entry name" value="PROTEIN_KINASE_DOM"/>
    <property type="match status" value="1"/>
</dbReference>
<keyword evidence="2" id="KW-0723">Serine/threonine-protein kinase</keyword>
<evidence type="ECO:0000256" key="6">
    <source>
        <dbReference type="ARBA" id="ARBA00022840"/>
    </source>
</evidence>
<dbReference type="GO" id="GO:0005524">
    <property type="term" value="F:ATP binding"/>
    <property type="evidence" value="ECO:0007669"/>
    <property type="project" value="UniProtKB-KW"/>
</dbReference>
<evidence type="ECO:0000259" key="7">
    <source>
        <dbReference type="PROSITE" id="PS50011"/>
    </source>
</evidence>
<evidence type="ECO:0000256" key="5">
    <source>
        <dbReference type="ARBA" id="ARBA00022777"/>
    </source>
</evidence>
<dbReference type="SMART" id="SM00220">
    <property type="entry name" value="S_TKc"/>
    <property type="match status" value="1"/>
</dbReference>
<dbReference type="InterPro" id="IPR008271">
    <property type="entry name" value="Ser/Thr_kinase_AS"/>
</dbReference>